<sequence>MTDEPVRGTPSWSHGGAKAPKRELPRNARPLSAQILPQQFLPTLERRRQLLLQHRNRDWEVAG</sequence>
<evidence type="ECO:0000313" key="1">
    <source>
        <dbReference type="EMBL" id="KAG2950278.1"/>
    </source>
</evidence>
<dbReference type="Proteomes" id="UP000736787">
    <property type="component" value="Unassembled WGS sequence"/>
</dbReference>
<reference evidence="1" key="1">
    <citation type="submission" date="2018-10" db="EMBL/GenBank/DDBJ databases">
        <title>Effector identification in a new, highly contiguous assembly of the strawberry crown rot pathogen Phytophthora cactorum.</title>
        <authorList>
            <person name="Armitage A.D."/>
            <person name="Nellist C.F."/>
            <person name="Bates H."/>
            <person name="Vickerstaff R.J."/>
            <person name="Harrison R.J."/>
        </authorList>
    </citation>
    <scope>NUCLEOTIDE SEQUENCE</scope>
    <source>
        <strain evidence="1">4040</strain>
    </source>
</reference>
<gene>
    <name evidence="1" type="ORF">PC117_g4570</name>
</gene>
<name>A0A8T1ECU1_9STRA</name>
<evidence type="ECO:0000313" key="2">
    <source>
        <dbReference type="Proteomes" id="UP000736787"/>
    </source>
</evidence>
<proteinExistence type="predicted"/>
<dbReference type="AlphaFoldDB" id="A0A8T1ECU1"/>
<dbReference type="EMBL" id="RCMK01000073">
    <property type="protein sequence ID" value="KAG2950278.1"/>
    <property type="molecule type" value="Genomic_DNA"/>
</dbReference>
<comment type="caution">
    <text evidence="1">The sequence shown here is derived from an EMBL/GenBank/DDBJ whole genome shotgun (WGS) entry which is preliminary data.</text>
</comment>
<accession>A0A8T1ECU1</accession>
<organism evidence="1 2">
    <name type="scientific">Phytophthora cactorum</name>
    <dbReference type="NCBI Taxonomy" id="29920"/>
    <lineage>
        <taxon>Eukaryota</taxon>
        <taxon>Sar</taxon>
        <taxon>Stramenopiles</taxon>
        <taxon>Oomycota</taxon>
        <taxon>Peronosporomycetes</taxon>
        <taxon>Peronosporales</taxon>
        <taxon>Peronosporaceae</taxon>
        <taxon>Phytophthora</taxon>
    </lineage>
</organism>
<protein>
    <submittedName>
        <fullName evidence="1">Uncharacterized protein</fullName>
    </submittedName>
</protein>